<keyword evidence="1" id="KW-0812">Transmembrane</keyword>
<feature type="transmembrane region" description="Helical" evidence="1">
    <location>
        <begin position="12"/>
        <end position="34"/>
    </location>
</feature>
<comment type="caution">
    <text evidence="3">The sequence shown here is derived from an EMBL/GenBank/DDBJ whole genome shotgun (WGS) entry which is preliminary data.</text>
</comment>
<dbReference type="EMBL" id="BSDC01000003">
    <property type="protein sequence ID" value="GLH67765.1"/>
    <property type="molecule type" value="Genomic_DNA"/>
</dbReference>
<keyword evidence="1" id="KW-1133">Transmembrane helix</keyword>
<keyword evidence="1" id="KW-0472">Membrane</keyword>
<organism evidence="3 4">
    <name type="scientific">Geothrix edaphica</name>
    <dbReference type="NCBI Taxonomy" id="2927976"/>
    <lineage>
        <taxon>Bacteria</taxon>
        <taxon>Pseudomonadati</taxon>
        <taxon>Acidobacteriota</taxon>
        <taxon>Holophagae</taxon>
        <taxon>Holophagales</taxon>
        <taxon>Holophagaceae</taxon>
        <taxon>Geothrix</taxon>
    </lineage>
</organism>
<gene>
    <name evidence="3" type="ORF">GETHED_21290</name>
</gene>
<name>A0ABQ5PZ78_9BACT</name>
<protein>
    <recommendedName>
        <fullName evidence="2">Type 4 fimbrial biogenesis protein PilX N-terminal domain-containing protein</fullName>
    </recommendedName>
</protein>
<evidence type="ECO:0000259" key="2">
    <source>
        <dbReference type="Pfam" id="PF14341"/>
    </source>
</evidence>
<dbReference type="InterPro" id="IPR025746">
    <property type="entry name" value="PilX_N_dom"/>
</dbReference>
<dbReference type="Proteomes" id="UP001165044">
    <property type="component" value="Unassembled WGS sequence"/>
</dbReference>
<evidence type="ECO:0000313" key="3">
    <source>
        <dbReference type="EMBL" id="GLH67765.1"/>
    </source>
</evidence>
<proteinExistence type="predicted"/>
<reference evidence="3" key="1">
    <citation type="journal article" date="2023" name="Antonie Van Leeuwenhoek">
        <title>Mesoterricola silvestris gen. nov., sp. nov., Mesoterricola sediminis sp. nov., Geothrix oryzae sp. nov., Geothrix edaphica sp. nov., Geothrix rubra sp. nov., and Geothrix limicola sp. nov., six novel members of Acidobacteriota isolated from soils.</title>
        <authorList>
            <person name="Itoh H."/>
            <person name="Sugisawa Y."/>
            <person name="Mise K."/>
            <person name="Xu Z."/>
            <person name="Kuniyasu M."/>
            <person name="Ushijima N."/>
            <person name="Kawano K."/>
            <person name="Kobayashi E."/>
            <person name="Shiratori Y."/>
            <person name="Masuda Y."/>
            <person name="Senoo K."/>
        </authorList>
    </citation>
    <scope>NUCLEOTIDE SEQUENCE</scope>
    <source>
        <strain evidence="3">Red802</strain>
    </source>
</reference>
<evidence type="ECO:0000313" key="4">
    <source>
        <dbReference type="Proteomes" id="UP001165044"/>
    </source>
</evidence>
<dbReference type="RefSeq" id="WP_285609140.1">
    <property type="nucleotide sequence ID" value="NZ_BSDC01000003.1"/>
</dbReference>
<sequence>MIQHRANHQRESGGITIILALILLTTVTVAAFGLGRTSLREIMITGNESTGRKAFETADSGLDWVITWGSPYATTTTGSAAATLHAQMSGLISAIDTVDARTASYMDPDTGTMRVHLDSATIGDALTPSRADWLQFTKGATEVVPAFDLEVRYLGPNELANTGRGALIKSNRSLWLVRSTGRANIGTTGQSFVSRREAIVEYIN</sequence>
<evidence type="ECO:0000256" key="1">
    <source>
        <dbReference type="SAM" id="Phobius"/>
    </source>
</evidence>
<accession>A0ABQ5PZ78</accession>
<feature type="domain" description="Type 4 fimbrial biogenesis protein PilX N-terminal" evidence="2">
    <location>
        <begin position="14"/>
        <end position="62"/>
    </location>
</feature>
<keyword evidence="4" id="KW-1185">Reference proteome</keyword>
<dbReference type="Pfam" id="PF14341">
    <property type="entry name" value="PilX_N"/>
    <property type="match status" value="1"/>
</dbReference>